<accession>A0A3G9IWC2</accession>
<dbReference type="OrthoDB" id="9781005at2"/>
<name>A0A3G9IWC2_9BACL</name>
<dbReference type="EMBL" id="AP019308">
    <property type="protein sequence ID" value="BBH22592.1"/>
    <property type="molecule type" value="Genomic_DNA"/>
</dbReference>
<keyword evidence="2" id="KW-1185">Reference proteome</keyword>
<dbReference type="AlphaFoldDB" id="A0A3G9IWC2"/>
<organism evidence="1 2">
    <name type="scientific">Paenibacillus baekrokdamisoli</name>
    <dbReference type="NCBI Taxonomy" id="1712516"/>
    <lineage>
        <taxon>Bacteria</taxon>
        <taxon>Bacillati</taxon>
        <taxon>Bacillota</taxon>
        <taxon>Bacilli</taxon>
        <taxon>Bacillales</taxon>
        <taxon>Paenibacillaceae</taxon>
        <taxon>Paenibacillus</taxon>
    </lineage>
</organism>
<evidence type="ECO:0000313" key="1">
    <source>
        <dbReference type="EMBL" id="BBH22592.1"/>
    </source>
</evidence>
<reference evidence="1 2" key="1">
    <citation type="submission" date="2018-11" db="EMBL/GenBank/DDBJ databases">
        <title>Complete genome sequence of Paenibacillus baekrokdamisoli strain KCTC 33723.</title>
        <authorList>
            <person name="Kang S.W."/>
            <person name="Lee K.C."/>
            <person name="Kim K.K."/>
            <person name="Kim J.S."/>
            <person name="Kim D.S."/>
            <person name="Ko S.H."/>
            <person name="Yang S.H."/>
            <person name="Lee J.S."/>
        </authorList>
    </citation>
    <scope>NUCLEOTIDE SEQUENCE [LARGE SCALE GENOMIC DNA]</scope>
    <source>
        <strain evidence="1 2">KCTC 33723</strain>
    </source>
</reference>
<gene>
    <name evidence="1" type="ORF">Back11_39370</name>
</gene>
<proteinExistence type="predicted"/>
<sequence length="79" mass="9351">MTSYLSRLSEVSKSGYYRWLHAEQTRQIKEVSDEQDLILIKNQFNAFNKKAGTLVIKMFNGDTWRISLKKRRTDLLAIR</sequence>
<dbReference type="KEGG" id="pbk:Back11_39370"/>
<dbReference type="Proteomes" id="UP000275368">
    <property type="component" value="Chromosome"/>
</dbReference>
<dbReference type="RefSeq" id="WP_125660944.1">
    <property type="nucleotide sequence ID" value="NZ_JACHXC010000002.1"/>
</dbReference>
<protein>
    <submittedName>
        <fullName evidence="1">Uncharacterized protein</fullName>
    </submittedName>
</protein>
<evidence type="ECO:0000313" key="2">
    <source>
        <dbReference type="Proteomes" id="UP000275368"/>
    </source>
</evidence>